<accession>A0ABW0BVG9</accession>
<dbReference type="InterPro" id="IPR014755">
    <property type="entry name" value="Cu-Rt/internalin_Ig-like"/>
</dbReference>
<evidence type="ECO:0000313" key="3">
    <source>
        <dbReference type="EMBL" id="MFC5191903.1"/>
    </source>
</evidence>
<evidence type="ECO:0000256" key="1">
    <source>
        <dbReference type="ARBA" id="ARBA00022729"/>
    </source>
</evidence>
<evidence type="ECO:0000259" key="2">
    <source>
        <dbReference type="PROSITE" id="PS51841"/>
    </source>
</evidence>
<protein>
    <submittedName>
        <fullName evidence="3">Lamin tail domain-containing protein</fullName>
    </submittedName>
</protein>
<sequence length="817" mass="90225">MKALGQKQDFESQFSITSFPGEFLPGWYGNEVRSPSSRIFQTLNLGKGNSRALAVQPINTFNGEIWIRLNPSELERPQVSFWARSLQNGTGNRPAVVYFSWGERLNGGFSDRVLLGGENEFGNENQEYRRFVLEVPIEYAGLNEVFLKLEILYGAGSGSAARWFLDDFEMGDFVQDATPPKVKSVKGYSSKEILLGFDEPIDPVFSLLPLAYKLDGIDPEIINSLNDSTRILRFEENLEEGKSYRLDVMQIPDLEGNFLRDTSVNFRFTDPTSFDYKSLVINELMPAPRADQDLPNVEYVELYNPSAKEFRLQGLLFSNSRSTASLPEFWIQPGAYVLLAPLSQSNQLKEFGNVIPISSWPTLLNSGDRVSLTSSQGVLIDQLSYATFSWGGSEFASGGYSLEVVHPEFLCDNSGFLKSSMDPARGTPGKVNSVFSQEIDLIEFEIESAFFVNSREVEVVFNQLFLPTISTNQITFSDGLKADSTWISLNGNAIKIKLDREAIRGRKYEVKITSLVNCRGVVQEDPLSANLVLAEAAGPGDLIINEVLFDARVGDPKFVEIHNTTDKFLSLESWALGNLNNSGQTSQVRIFGGRGDYLEPGGFLAITTDTNSLKLAYPKSVNGHFFQIPSLPSYPISGGTVVLISNVGEAVEKFTYDPKMHHPLIRNTKGVSLERISSTSAAALDFNWQSASGNEDFATPGKRNSTVLGEFESNLIQIEPQVFDPEGSVGATFTTIRYELDQPGWVGSFSVFSASGLAVHTLAQNQPLGTQGLLTWNGTDDLGARVRPGYYVLLVELVDTNGKILIFKKTLVVAAKL</sequence>
<dbReference type="Pfam" id="PF00932">
    <property type="entry name" value="LTD"/>
    <property type="match status" value="2"/>
</dbReference>
<dbReference type="PROSITE" id="PS51841">
    <property type="entry name" value="LTD"/>
    <property type="match status" value="1"/>
</dbReference>
<organism evidence="3 4">
    <name type="scientific">Algoriphagus aquatilis</name>
    <dbReference type="NCBI Taxonomy" id="490186"/>
    <lineage>
        <taxon>Bacteria</taxon>
        <taxon>Pseudomonadati</taxon>
        <taxon>Bacteroidota</taxon>
        <taxon>Cytophagia</taxon>
        <taxon>Cytophagales</taxon>
        <taxon>Cyclobacteriaceae</taxon>
        <taxon>Algoriphagus</taxon>
    </lineage>
</organism>
<dbReference type="Gene3D" id="2.60.40.1220">
    <property type="match status" value="1"/>
</dbReference>
<gene>
    <name evidence="3" type="ORF">ACFPIK_09000</name>
</gene>
<dbReference type="SUPFAM" id="SSF74853">
    <property type="entry name" value="Lamin A/C globular tail domain"/>
    <property type="match status" value="2"/>
</dbReference>
<keyword evidence="1" id="KW-0732">Signal</keyword>
<dbReference type="InterPro" id="IPR001322">
    <property type="entry name" value="Lamin_tail_dom"/>
</dbReference>
<evidence type="ECO:0000313" key="4">
    <source>
        <dbReference type="Proteomes" id="UP001596163"/>
    </source>
</evidence>
<name>A0ABW0BVG9_9BACT</name>
<dbReference type="InterPro" id="IPR036415">
    <property type="entry name" value="Lamin_tail_dom_sf"/>
</dbReference>
<proteinExistence type="predicted"/>
<dbReference type="Gene3D" id="2.60.40.4070">
    <property type="match status" value="1"/>
</dbReference>
<comment type="caution">
    <text evidence="3">The sequence shown here is derived from an EMBL/GenBank/DDBJ whole genome shotgun (WGS) entry which is preliminary data.</text>
</comment>
<dbReference type="Proteomes" id="UP001596163">
    <property type="component" value="Unassembled WGS sequence"/>
</dbReference>
<keyword evidence="4" id="KW-1185">Reference proteome</keyword>
<feature type="domain" description="LTD" evidence="2">
    <location>
        <begin position="262"/>
        <end position="387"/>
    </location>
</feature>
<reference evidence="4" key="1">
    <citation type="journal article" date="2019" name="Int. J. Syst. Evol. Microbiol.">
        <title>The Global Catalogue of Microorganisms (GCM) 10K type strain sequencing project: providing services to taxonomists for standard genome sequencing and annotation.</title>
        <authorList>
            <consortium name="The Broad Institute Genomics Platform"/>
            <consortium name="The Broad Institute Genome Sequencing Center for Infectious Disease"/>
            <person name="Wu L."/>
            <person name="Ma J."/>
        </authorList>
    </citation>
    <scope>NUCLEOTIDE SEQUENCE [LARGE SCALE GENOMIC DNA]</scope>
    <source>
        <strain evidence="4">CGMCC 1.7030</strain>
    </source>
</reference>
<dbReference type="RefSeq" id="WP_377914383.1">
    <property type="nucleotide sequence ID" value="NZ_JBHSKS010000005.1"/>
</dbReference>
<dbReference type="EMBL" id="JBHSKS010000005">
    <property type="protein sequence ID" value="MFC5191903.1"/>
    <property type="molecule type" value="Genomic_DNA"/>
</dbReference>